<name>A0ABP2LQA5_9VIBR</name>
<gene>
    <name evidence="1" type="ORF">VITU9109_16848</name>
</gene>
<protein>
    <recommendedName>
        <fullName evidence="3">Transposase</fullName>
    </recommendedName>
</protein>
<comment type="caution">
    <text evidence="1">The sequence shown here is derived from an EMBL/GenBank/DDBJ whole genome shotgun (WGS) entry which is preliminary data.</text>
</comment>
<evidence type="ECO:0000313" key="2">
    <source>
        <dbReference type="Proteomes" id="UP000003836"/>
    </source>
</evidence>
<accession>A0ABP2LQA5</accession>
<evidence type="ECO:0000313" key="1">
    <source>
        <dbReference type="EMBL" id="EGU58294.1"/>
    </source>
</evidence>
<dbReference type="EMBL" id="AFWI01000033">
    <property type="protein sequence ID" value="EGU58294.1"/>
    <property type="molecule type" value="Genomic_DNA"/>
</dbReference>
<keyword evidence="2" id="KW-1185">Reference proteome</keyword>
<dbReference type="Proteomes" id="UP000003836">
    <property type="component" value="Unassembled WGS sequence"/>
</dbReference>
<proteinExistence type="predicted"/>
<sequence length="38" mass="4299">MVMMQCPSIHSLLLVDVKWLLITSAQLWPSETVANEIT</sequence>
<organism evidence="1 2">
    <name type="scientific">Vibrio tubiashii ATCC 19109</name>
    <dbReference type="NCBI Taxonomy" id="1051646"/>
    <lineage>
        <taxon>Bacteria</taxon>
        <taxon>Pseudomonadati</taxon>
        <taxon>Pseudomonadota</taxon>
        <taxon>Gammaproteobacteria</taxon>
        <taxon>Vibrionales</taxon>
        <taxon>Vibrionaceae</taxon>
        <taxon>Vibrio</taxon>
        <taxon>Vibrio oreintalis group</taxon>
    </lineage>
</organism>
<reference evidence="1 2" key="1">
    <citation type="journal article" date="2012" name="Int. J. Syst. Evol. Microbiol.">
        <title>Vibrio caribbeanicus sp. nov., isolated from the marine sponge Scleritoderma cyanea.</title>
        <authorList>
            <person name="Hoffmann M."/>
            <person name="Monday S.R."/>
            <person name="Allard M.W."/>
            <person name="Strain E.A."/>
            <person name="Whittaker P."/>
            <person name="Naum M."/>
            <person name="McCarthy P.J."/>
            <person name="Lopez J.V."/>
            <person name="Fischer M."/>
            <person name="Brown E.W."/>
        </authorList>
    </citation>
    <scope>NUCLEOTIDE SEQUENCE [LARGE SCALE GENOMIC DNA]</scope>
    <source>
        <strain evidence="1 2">ATCC 19109</strain>
    </source>
</reference>
<evidence type="ECO:0008006" key="3">
    <source>
        <dbReference type="Google" id="ProtNLM"/>
    </source>
</evidence>